<comment type="caution">
    <text evidence="3">The sequence shown here is derived from an EMBL/GenBank/DDBJ whole genome shotgun (WGS) entry which is preliminary data.</text>
</comment>
<dbReference type="SUPFAM" id="SSF51735">
    <property type="entry name" value="NAD(P)-binding Rossmann-fold domains"/>
    <property type="match status" value="1"/>
</dbReference>
<dbReference type="Proteomes" id="UP001589858">
    <property type="component" value="Unassembled WGS sequence"/>
</dbReference>
<evidence type="ECO:0000256" key="1">
    <source>
        <dbReference type="ARBA" id="ARBA00006484"/>
    </source>
</evidence>
<dbReference type="Pfam" id="PF00106">
    <property type="entry name" value="adh_short"/>
    <property type="match status" value="1"/>
</dbReference>
<keyword evidence="4" id="KW-1185">Reference proteome</keyword>
<dbReference type="PANTHER" id="PTHR42760:SF133">
    <property type="entry name" value="3-OXOACYL-[ACYL-CARRIER-PROTEIN] REDUCTASE"/>
    <property type="match status" value="1"/>
</dbReference>
<gene>
    <name evidence="3" type="ORF">ACFFF8_22815</name>
</gene>
<reference evidence="3 4" key="1">
    <citation type="submission" date="2024-09" db="EMBL/GenBank/DDBJ databases">
        <authorList>
            <person name="Sun Q."/>
            <person name="Mori K."/>
        </authorList>
    </citation>
    <scope>NUCLEOTIDE SEQUENCE [LARGE SCALE GENOMIC DNA]</scope>
    <source>
        <strain evidence="3 4">CICC 11035S</strain>
    </source>
</reference>
<protein>
    <submittedName>
        <fullName evidence="3">SDR family oxidoreductase</fullName>
    </submittedName>
</protein>
<dbReference type="EMBL" id="JBHLTM010000085">
    <property type="protein sequence ID" value="MFC0687426.1"/>
    <property type="molecule type" value="Genomic_DNA"/>
</dbReference>
<evidence type="ECO:0000313" key="4">
    <source>
        <dbReference type="Proteomes" id="UP001589858"/>
    </source>
</evidence>
<accession>A0ABV6SDT6</accession>
<dbReference type="PANTHER" id="PTHR42760">
    <property type="entry name" value="SHORT-CHAIN DEHYDROGENASES/REDUCTASES FAMILY MEMBER"/>
    <property type="match status" value="1"/>
</dbReference>
<dbReference type="InterPro" id="IPR036291">
    <property type="entry name" value="NAD(P)-bd_dom_sf"/>
</dbReference>
<dbReference type="Pfam" id="PF13561">
    <property type="entry name" value="adh_short_C2"/>
    <property type="match status" value="1"/>
</dbReference>
<comment type="similarity">
    <text evidence="1">Belongs to the short-chain dehydrogenases/reductases (SDR) family.</text>
</comment>
<name>A0ABV6SDT6_9SPHN</name>
<dbReference type="CDD" id="cd05233">
    <property type="entry name" value="SDR_c"/>
    <property type="match status" value="1"/>
</dbReference>
<proteinExistence type="inferred from homology"/>
<sequence length="263" mass="27031">MSATVIITGAAGGMGIPTARRFAAQRRPLLLCDVSAGKLESLAADLRGEGASVTTLAGDISAPAFPQDLIAALGDAPLHALVHTAGLSPTMADPRRILEVNYFATERLVAALLPRFETGGCAVLISSMSGYLLRDPAMVAAVADMVAGKGSAAVEGFAVDPGMGYTLSKRAVIALVGREAAAFGARGLRICSIAPGFIDTPMSRAEQQQSEQMRQMITMVPLERLGVGDEIASVAEFLCSPAASYVSGCDIPVDGGILGRLGL</sequence>
<dbReference type="RefSeq" id="WP_267219945.1">
    <property type="nucleotide sequence ID" value="NZ_JAPCWC010000005.1"/>
</dbReference>
<dbReference type="Gene3D" id="3.40.50.720">
    <property type="entry name" value="NAD(P)-binding Rossmann-like Domain"/>
    <property type="match status" value="1"/>
</dbReference>
<evidence type="ECO:0000256" key="2">
    <source>
        <dbReference type="ARBA" id="ARBA00023002"/>
    </source>
</evidence>
<organism evidence="3 4">
    <name type="scientific">Novosphingobium clariflavum</name>
    <dbReference type="NCBI Taxonomy" id="2029884"/>
    <lineage>
        <taxon>Bacteria</taxon>
        <taxon>Pseudomonadati</taxon>
        <taxon>Pseudomonadota</taxon>
        <taxon>Alphaproteobacteria</taxon>
        <taxon>Sphingomonadales</taxon>
        <taxon>Sphingomonadaceae</taxon>
        <taxon>Novosphingobium</taxon>
    </lineage>
</organism>
<dbReference type="InterPro" id="IPR002347">
    <property type="entry name" value="SDR_fam"/>
</dbReference>
<keyword evidence="2" id="KW-0560">Oxidoreductase</keyword>
<dbReference type="PRINTS" id="PR00081">
    <property type="entry name" value="GDHRDH"/>
</dbReference>
<evidence type="ECO:0000313" key="3">
    <source>
        <dbReference type="EMBL" id="MFC0687426.1"/>
    </source>
</evidence>